<dbReference type="Gene3D" id="1.20.1090.10">
    <property type="entry name" value="Dehydroquinate synthase-like - alpha domain"/>
    <property type="match status" value="1"/>
</dbReference>
<sequence>MLRHPSRRRGHDTVTDEFAYDALPMRVIFGVGAVHRLAEETRRLGIRRAVVLATPGQAGLAEQARGLLGGIAAGSFVQARMHVPAHTVVEAGQAATQLGADGCVAIGGGSTIGLAKALALRHGLPAVAVPTTYAGSEMTPIWGITDNARKQTGRDRAVLPRTVIYDPELTRTLPVHVSGTSGLNAIAHAMEALYAPDASPVISALAERGIRDLVRALPAIKADHTDITARSTALEGAWLCGACLGATTMGLHHKLCHVLGGRLGLPHAETHAVMLPHVAAFNLTAAPAARDALRRALATVSPARALAELAVRLGTPRTLKDLGVTGPALPGVIDEVLAHPYANPHPLNRESLRALLQNALDGSAI</sequence>
<dbReference type="PANTHER" id="PTHR11496:SF102">
    <property type="entry name" value="ALCOHOL DEHYDROGENASE 4"/>
    <property type="match status" value="1"/>
</dbReference>
<dbReference type="AlphaFoldDB" id="A0A4R5C834"/>
<dbReference type="InterPro" id="IPR056798">
    <property type="entry name" value="ADH_Fe_C"/>
</dbReference>
<reference evidence="6 7" key="1">
    <citation type="submission" date="2019-03" db="EMBL/GenBank/DDBJ databases">
        <title>Draft genome sequences of novel Actinobacteria.</title>
        <authorList>
            <person name="Sahin N."/>
            <person name="Ay H."/>
            <person name="Saygin H."/>
        </authorList>
    </citation>
    <scope>NUCLEOTIDE SEQUENCE [LARGE SCALE GENOMIC DNA]</scope>
    <source>
        <strain evidence="6 7">H3C3</strain>
    </source>
</reference>
<evidence type="ECO:0000313" key="7">
    <source>
        <dbReference type="Proteomes" id="UP000294513"/>
    </source>
</evidence>
<evidence type="ECO:0000259" key="5">
    <source>
        <dbReference type="Pfam" id="PF25137"/>
    </source>
</evidence>
<dbReference type="InterPro" id="IPR039697">
    <property type="entry name" value="Alcohol_dehydrogenase_Fe"/>
</dbReference>
<dbReference type="Pfam" id="PF25137">
    <property type="entry name" value="ADH_Fe_C"/>
    <property type="match status" value="1"/>
</dbReference>
<dbReference type="Gene3D" id="3.40.50.1970">
    <property type="match status" value="1"/>
</dbReference>
<evidence type="ECO:0000256" key="1">
    <source>
        <dbReference type="ARBA" id="ARBA00007358"/>
    </source>
</evidence>
<proteinExistence type="inferred from homology"/>
<keyword evidence="7" id="KW-1185">Reference proteome</keyword>
<dbReference type="InterPro" id="IPR034786">
    <property type="entry name" value="MAR"/>
</dbReference>
<dbReference type="Pfam" id="PF00465">
    <property type="entry name" value="Fe-ADH"/>
    <property type="match status" value="1"/>
</dbReference>
<dbReference type="SUPFAM" id="SSF56796">
    <property type="entry name" value="Dehydroquinate synthase-like"/>
    <property type="match status" value="1"/>
</dbReference>
<evidence type="ECO:0000256" key="2">
    <source>
        <dbReference type="ARBA" id="ARBA00023002"/>
    </source>
</evidence>
<evidence type="ECO:0000259" key="4">
    <source>
        <dbReference type="Pfam" id="PF00465"/>
    </source>
</evidence>
<accession>A0A4R5C834</accession>
<dbReference type="GO" id="GO:0046872">
    <property type="term" value="F:metal ion binding"/>
    <property type="evidence" value="ECO:0007669"/>
    <property type="project" value="InterPro"/>
</dbReference>
<gene>
    <name evidence="6" type="ORF">E1298_05365</name>
</gene>
<dbReference type="PANTHER" id="PTHR11496">
    <property type="entry name" value="ALCOHOL DEHYDROGENASE"/>
    <property type="match status" value="1"/>
</dbReference>
<dbReference type="InterPro" id="IPR001670">
    <property type="entry name" value="ADH_Fe/GldA"/>
</dbReference>
<feature type="domain" description="Alcohol dehydrogenase iron-type/glycerol dehydrogenase GldA" evidence="4">
    <location>
        <begin position="24"/>
        <end position="167"/>
    </location>
</feature>
<dbReference type="GO" id="GO:0004022">
    <property type="term" value="F:alcohol dehydrogenase (NAD+) activity"/>
    <property type="evidence" value="ECO:0007669"/>
    <property type="project" value="TreeGrafter"/>
</dbReference>
<name>A0A4R5C834_9ACTN</name>
<keyword evidence="3" id="KW-0520">NAD</keyword>
<dbReference type="GO" id="GO:0018506">
    <property type="term" value="F:maleylacetate reductase activity"/>
    <property type="evidence" value="ECO:0007669"/>
    <property type="project" value="InterPro"/>
</dbReference>
<dbReference type="Proteomes" id="UP000294513">
    <property type="component" value="Unassembled WGS sequence"/>
</dbReference>
<dbReference type="FunFam" id="3.40.50.1970:FF:000015">
    <property type="entry name" value="Maleylacetate reductase 1"/>
    <property type="match status" value="1"/>
</dbReference>
<comment type="similarity">
    <text evidence="1">Belongs to the iron-containing alcohol dehydrogenase family.</text>
</comment>
<comment type="caution">
    <text evidence="6">The sequence shown here is derived from an EMBL/GenBank/DDBJ whole genome shotgun (WGS) entry which is preliminary data.</text>
</comment>
<dbReference type="EMBL" id="SMKU01000013">
    <property type="protein sequence ID" value="TDD95295.1"/>
    <property type="molecule type" value="Genomic_DNA"/>
</dbReference>
<organism evidence="6 7">
    <name type="scientific">Actinomadura rubrisoli</name>
    <dbReference type="NCBI Taxonomy" id="2530368"/>
    <lineage>
        <taxon>Bacteria</taxon>
        <taxon>Bacillati</taxon>
        <taxon>Actinomycetota</taxon>
        <taxon>Actinomycetes</taxon>
        <taxon>Streptosporangiales</taxon>
        <taxon>Thermomonosporaceae</taxon>
        <taxon>Actinomadura</taxon>
    </lineage>
</organism>
<feature type="domain" description="Fe-containing alcohol dehydrogenase-like C-terminal" evidence="5">
    <location>
        <begin position="180"/>
        <end position="359"/>
    </location>
</feature>
<protein>
    <submittedName>
        <fullName evidence="6">Maleylacetate reductase</fullName>
    </submittedName>
</protein>
<evidence type="ECO:0000256" key="3">
    <source>
        <dbReference type="ARBA" id="ARBA00023027"/>
    </source>
</evidence>
<evidence type="ECO:0000313" key="6">
    <source>
        <dbReference type="EMBL" id="TDD95295.1"/>
    </source>
</evidence>
<dbReference type="CDD" id="cd08177">
    <property type="entry name" value="MAR"/>
    <property type="match status" value="1"/>
</dbReference>
<keyword evidence="2" id="KW-0560">Oxidoreductase</keyword>
<dbReference type="OrthoDB" id="3812122at2"/>